<dbReference type="GO" id="GO:0008652">
    <property type="term" value="P:amino acid biosynthetic process"/>
    <property type="evidence" value="ECO:0007669"/>
    <property type="project" value="UniProtKB-ARBA"/>
</dbReference>
<keyword evidence="8" id="KW-0663">Pyridoxal phosphate</keyword>
<protein>
    <recommendedName>
        <fullName evidence="5">D-alanine aminotransferase</fullName>
        <ecNumber evidence="4">2.6.1.21</ecNumber>
    </recommendedName>
    <alternativeName>
        <fullName evidence="11">D-amino acid aminotransferase</fullName>
    </alternativeName>
    <alternativeName>
        <fullName evidence="9">D-amino acid transaminase</fullName>
    </alternativeName>
    <alternativeName>
        <fullName evidence="10">D-aspartate aminotransferase</fullName>
    </alternativeName>
</protein>
<evidence type="ECO:0000256" key="1">
    <source>
        <dbReference type="ARBA" id="ARBA00001933"/>
    </source>
</evidence>
<organism evidence="13 14">
    <name type="scientific">Maribellus comscasis</name>
    <dbReference type="NCBI Taxonomy" id="2681766"/>
    <lineage>
        <taxon>Bacteria</taxon>
        <taxon>Pseudomonadati</taxon>
        <taxon>Bacteroidota</taxon>
        <taxon>Bacteroidia</taxon>
        <taxon>Marinilabiliales</taxon>
        <taxon>Prolixibacteraceae</taxon>
        <taxon>Maribellus</taxon>
    </lineage>
</organism>
<evidence type="ECO:0000256" key="7">
    <source>
        <dbReference type="ARBA" id="ARBA00022679"/>
    </source>
</evidence>
<reference evidence="13 14" key="1">
    <citation type="submission" date="2019-11" db="EMBL/GenBank/DDBJ databases">
        <authorList>
            <person name="Zheng R.K."/>
            <person name="Sun C.M."/>
        </authorList>
    </citation>
    <scope>NUCLEOTIDE SEQUENCE [LARGE SCALE GENOMIC DNA]</scope>
    <source>
        <strain evidence="13 14">WC007</strain>
    </source>
</reference>
<dbReference type="FunFam" id="3.20.10.10:FF:000002">
    <property type="entry name" value="D-alanine aminotransferase"/>
    <property type="match status" value="1"/>
</dbReference>
<comment type="subunit">
    <text evidence="3">Homodimer.</text>
</comment>
<dbReference type="Pfam" id="PF01063">
    <property type="entry name" value="Aminotran_4"/>
    <property type="match status" value="1"/>
</dbReference>
<dbReference type="Gene3D" id="3.30.470.10">
    <property type="match status" value="1"/>
</dbReference>
<comment type="cofactor">
    <cofactor evidence="1">
        <name>pyridoxal 5'-phosphate</name>
        <dbReference type="ChEBI" id="CHEBI:597326"/>
    </cofactor>
</comment>
<sequence length="278" mass="31347">MSETVFLNGEFISKDKAKISPNDRGFIFADGVYEVIKYYNGKPFRYADHLKRLERSLSEILIDYTKLEELEKIFQELLISNNLEDKHAGIYLQVTRGVNKRVHFFPADIIPTAYAFAFELPSFTQNLENGIKVITQEDIRWLRCDIKSVSLLPNSMLFNQAVNKGAGESILIRDGKVTEATHSSVLGVKNGKVITHPLSNLVLPGITRKVVLEICTKNNIPVQETAIMESELFELDEIIIAGTGSEITPVIQVNDVVIGNKKPGETTRFIQKKFFELV</sequence>
<evidence type="ECO:0000313" key="13">
    <source>
        <dbReference type="EMBL" id="QGY47897.1"/>
    </source>
</evidence>
<evidence type="ECO:0000313" key="14">
    <source>
        <dbReference type="Proteomes" id="UP000428260"/>
    </source>
</evidence>
<evidence type="ECO:0000256" key="2">
    <source>
        <dbReference type="ARBA" id="ARBA00009320"/>
    </source>
</evidence>
<dbReference type="PANTHER" id="PTHR42743:SF10">
    <property type="entry name" value="D-ALANINE AMINOTRANSFERASE"/>
    <property type="match status" value="1"/>
</dbReference>
<dbReference type="GO" id="GO:0046394">
    <property type="term" value="P:carboxylic acid biosynthetic process"/>
    <property type="evidence" value="ECO:0007669"/>
    <property type="project" value="UniProtKB-ARBA"/>
</dbReference>
<evidence type="ECO:0000256" key="5">
    <source>
        <dbReference type="ARBA" id="ARBA00021779"/>
    </source>
</evidence>
<name>A0A6I6K596_9BACT</name>
<dbReference type="GO" id="GO:0005829">
    <property type="term" value="C:cytosol"/>
    <property type="evidence" value="ECO:0007669"/>
    <property type="project" value="TreeGrafter"/>
</dbReference>
<dbReference type="AlphaFoldDB" id="A0A6I6K596"/>
<evidence type="ECO:0000256" key="6">
    <source>
        <dbReference type="ARBA" id="ARBA00022576"/>
    </source>
</evidence>
<dbReference type="Gene3D" id="3.20.10.10">
    <property type="entry name" value="D-amino Acid Aminotransferase, subunit A, domain 2"/>
    <property type="match status" value="1"/>
</dbReference>
<dbReference type="SUPFAM" id="SSF56752">
    <property type="entry name" value="D-aminoacid aminotransferase-like PLP-dependent enzymes"/>
    <property type="match status" value="1"/>
</dbReference>
<dbReference type="GO" id="GO:0047810">
    <property type="term" value="F:D-alanine-2-oxoglutarate aminotransferase activity"/>
    <property type="evidence" value="ECO:0007669"/>
    <property type="project" value="UniProtKB-EC"/>
</dbReference>
<evidence type="ECO:0000256" key="11">
    <source>
        <dbReference type="ARBA" id="ARBA00033391"/>
    </source>
</evidence>
<comment type="similarity">
    <text evidence="2">Belongs to the class-IV pyridoxal-phosphate-dependent aminotransferase family.</text>
</comment>
<evidence type="ECO:0000256" key="3">
    <source>
        <dbReference type="ARBA" id="ARBA00011738"/>
    </source>
</evidence>
<dbReference type="InterPro" id="IPR050571">
    <property type="entry name" value="Class-IV_PLP-Dep_Aminotrnsfr"/>
</dbReference>
<dbReference type="KEGG" id="mcos:GM418_30855"/>
<dbReference type="InterPro" id="IPR036038">
    <property type="entry name" value="Aminotransferase-like"/>
</dbReference>
<dbReference type="InterPro" id="IPR001544">
    <property type="entry name" value="Aminotrans_IV"/>
</dbReference>
<keyword evidence="7 13" id="KW-0808">Transferase</keyword>
<dbReference type="PANTHER" id="PTHR42743">
    <property type="entry name" value="AMINO-ACID AMINOTRANSFERASE"/>
    <property type="match status" value="1"/>
</dbReference>
<comment type="catalytic activity">
    <reaction evidence="12">
        <text>D-alanine + 2-oxoglutarate = D-glutamate + pyruvate</text>
        <dbReference type="Rhea" id="RHEA:15869"/>
        <dbReference type="ChEBI" id="CHEBI:15361"/>
        <dbReference type="ChEBI" id="CHEBI:16810"/>
        <dbReference type="ChEBI" id="CHEBI:29986"/>
        <dbReference type="ChEBI" id="CHEBI:57416"/>
        <dbReference type="EC" id="2.6.1.21"/>
    </reaction>
</comment>
<dbReference type="RefSeq" id="WP_158872174.1">
    <property type="nucleotide sequence ID" value="NZ_CP046401.1"/>
</dbReference>
<keyword evidence="6 13" id="KW-0032">Aminotransferase</keyword>
<dbReference type="EC" id="2.6.1.21" evidence="4"/>
<gene>
    <name evidence="13" type="primary">dat</name>
    <name evidence="13" type="ORF">GM418_30855</name>
</gene>
<dbReference type="GO" id="GO:0030170">
    <property type="term" value="F:pyridoxal phosphate binding"/>
    <property type="evidence" value="ECO:0007669"/>
    <property type="project" value="InterPro"/>
</dbReference>
<dbReference type="Proteomes" id="UP000428260">
    <property type="component" value="Chromosome"/>
</dbReference>
<evidence type="ECO:0000256" key="9">
    <source>
        <dbReference type="ARBA" id="ARBA00030138"/>
    </source>
</evidence>
<evidence type="ECO:0000256" key="8">
    <source>
        <dbReference type="ARBA" id="ARBA00022898"/>
    </source>
</evidence>
<dbReference type="EMBL" id="CP046401">
    <property type="protein sequence ID" value="QGY47897.1"/>
    <property type="molecule type" value="Genomic_DNA"/>
</dbReference>
<proteinExistence type="inferred from homology"/>
<dbReference type="NCBIfam" id="TIGR01121">
    <property type="entry name" value="D_amino_aminoT"/>
    <property type="match status" value="1"/>
</dbReference>
<evidence type="ECO:0000256" key="10">
    <source>
        <dbReference type="ARBA" id="ARBA00033316"/>
    </source>
</evidence>
<dbReference type="InterPro" id="IPR005784">
    <property type="entry name" value="D_amino_transT"/>
</dbReference>
<evidence type="ECO:0000256" key="4">
    <source>
        <dbReference type="ARBA" id="ARBA00012874"/>
    </source>
</evidence>
<evidence type="ECO:0000256" key="12">
    <source>
        <dbReference type="ARBA" id="ARBA00047911"/>
    </source>
</evidence>
<accession>A0A6I6K596</accession>
<dbReference type="CDD" id="cd01558">
    <property type="entry name" value="D-AAT_like"/>
    <property type="match status" value="1"/>
</dbReference>
<dbReference type="InterPro" id="IPR043131">
    <property type="entry name" value="BCAT-like_N"/>
</dbReference>
<dbReference type="InterPro" id="IPR043132">
    <property type="entry name" value="BCAT-like_C"/>
</dbReference>
<keyword evidence="14" id="KW-1185">Reference proteome</keyword>
<dbReference type="GO" id="GO:0046416">
    <property type="term" value="P:D-amino acid metabolic process"/>
    <property type="evidence" value="ECO:0007669"/>
    <property type="project" value="InterPro"/>
</dbReference>